<dbReference type="GO" id="GO:0009307">
    <property type="term" value="P:DNA restriction-modification system"/>
    <property type="evidence" value="ECO:0007669"/>
    <property type="project" value="UniProtKB-KW"/>
</dbReference>
<dbReference type="EC" id="2.1.1.37" evidence="7"/>
<dbReference type="SUPFAM" id="SSF53335">
    <property type="entry name" value="S-adenosyl-L-methionine-dependent methyltransferases"/>
    <property type="match status" value="1"/>
</dbReference>
<keyword evidence="1 5" id="KW-0489">Methyltransferase</keyword>
<evidence type="ECO:0000256" key="7">
    <source>
        <dbReference type="RuleBase" id="RU000417"/>
    </source>
</evidence>
<feature type="active site" evidence="5">
    <location>
        <position position="82"/>
    </location>
</feature>
<keyword evidence="4" id="KW-0680">Restriction system</keyword>
<dbReference type="PROSITE" id="PS51679">
    <property type="entry name" value="SAM_MT_C5"/>
    <property type="match status" value="1"/>
</dbReference>
<sequence length="359" mass="41033">MSYGFYHHSNFFRIIGAVDRQVAKPGRGKHKASSTNCNATYQRNIGITPKDADLIQLEPSDYRRELGLEREELEVLIACPPCTGFSQKNSKNHLNDDPRNRLVVRTADFVAEFLPEFLVMENVKELLQGKQKHHFLKLREHLEALDYSVFSQVHDLSKYGLPQRRDRALILAWRKGKVNSFQLEAVQRKFTVRDTISHLPPLKAGAIDPNDKMHVCPSVSPTVLNRIRAIPKDGGSWGDVMNDPNLSDNEKKQLLIPSMFNTKRRKGSFPDVYGRLKWDELAATITRECGHVGNGRYTHPEQDRLLTVREMALLQGFPKEYIFEGALSAKYRQIGDAVPPIIAEQIAYRLIQLKLKNYS</sequence>
<name>B8HXN7_CYAP4</name>
<gene>
    <name evidence="8" type="ordered locus">Cyan7425_4269</name>
</gene>
<dbReference type="GO" id="GO:0003886">
    <property type="term" value="F:DNA (cytosine-5-)-methyltransferase activity"/>
    <property type="evidence" value="ECO:0007669"/>
    <property type="project" value="UniProtKB-EC"/>
</dbReference>
<evidence type="ECO:0000256" key="3">
    <source>
        <dbReference type="ARBA" id="ARBA00022691"/>
    </source>
</evidence>
<reference evidence="8" key="1">
    <citation type="submission" date="2009-01" db="EMBL/GenBank/DDBJ databases">
        <title>Complete sequence of chromosome Cyanothece sp. PCC 7425.</title>
        <authorList>
            <consortium name="US DOE Joint Genome Institute"/>
            <person name="Lucas S."/>
            <person name="Copeland A."/>
            <person name="Lapidus A."/>
            <person name="Glavina del Rio T."/>
            <person name="Dalin E."/>
            <person name="Tice H."/>
            <person name="Bruce D."/>
            <person name="Goodwin L."/>
            <person name="Pitluck S."/>
            <person name="Sims D."/>
            <person name="Meineke L."/>
            <person name="Brettin T."/>
            <person name="Detter J.C."/>
            <person name="Han C."/>
            <person name="Larimer F."/>
            <person name="Land M."/>
            <person name="Hauser L."/>
            <person name="Kyrpides N."/>
            <person name="Ovchinnikova G."/>
            <person name="Liberton M."/>
            <person name="Stoeckel J."/>
            <person name="Banerjee A."/>
            <person name="Singh A."/>
            <person name="Page L."/>
            <person name="Sato H."/>
            <person name="Zhao L."/>
            <person name="Sherman L."/>
            <person name="Pakrasi H."/>
            <person name="Richardson P."/>
        </authorList>
    </citation>
    <scope>NUCLEOTIDE SEQUENCE</scope>
    <source>
        <strain evidence="8">PCC 7425</strain>
    </source>
</reference>
<evidence type="ECO:0000256" key="1">
    <source>
        <dbReference type="ARBA" id="ARBA00022603"/>
    </source>
</evidence>
<dbReference type="PANTHER" id="PTHR10629">
    <property type="entry name" value="CYTOSINE-SPECIFIC METHYLTRANSFERASE"/>
    <property type="match status" value="1"/>
</dbReference>
<comment type="catalytic activity">
    <reaction evidence="7">
        <text>a 2'-deoxycytidine in DNA + S-adenosyl-L-methionine = a 5-methyl-2'-deoxycytidine in DNA + S-adenosyl-L-homocysteine + H(+)</text>
        <dbReference type="Rhea" id="RHEA:13681"/>
        <dbReference type="Rhea" id="RHEA-COMP:11369"/>
        <dbReference type="Rhea" id="RHEA-COMP:11370"/>
        <dbReference type="ChEBI" id="CHEBI:15378"/>
        <dbReference type="ChEBI" id="CHEBI:57856"/>
        <dbReference type="ChEBI" id="CHEBI:59789"/>
        <dbReference type="ChEBI" id="CHEBI:85452"/>
        <dbReference type="ChEBI" id="CHEBI:85454"/>
        <dbReference type="EC" id="2.1.1.37"/>
    </reaction>
</comment>
<dbReference type="PRINTS" id="PR00105">
    <property type="entry name" value="C5METTRFRASE"/>
</dbReference>
<dbReference type="GO" id="GO:0003677">
    <property type="term" value="F:DNA binding"/>
    <property type="evidence" value="ECO:0007669"/>
    <property type="project" value="TreeGrafter"/>
</dbReference>
<dbReference type="KEGG" id="cyn:Cyan7425_4269"/>
<evidence type="ECO:0000256" key="2">
    <source>
        <dbReference type="ARBA" id="ARBA00022679"/>
    </source>
</evidence>
<evidence type="ECO:0000256" key="5">
    <source>
        <dbReference type="PROSITE-ProRule" id="PRU01016"/>
    </source>
</evidence>
<dbReference type="InterPro" id="IPR029063">
    <property type="entry name" value="SAM-dependent_MTases_sf"/>
</dbReference>
<keyword evidence="3 5" id="KW-0949">S-adenosyl-L-methionine</keyword>
<dbReference type="PROSITE" id="PS00094">
    <property type="entry name" value="C5_MTASE_1"/>
    <property type="match status" value="1"/>
</dbReference>
<evidence type="ECO:0000256" key="6">
    <source>
        <dbReference type="RuleBase" id="RU000416"/>
    </source>
</evidence>
<dbReference type="Gene3D" id="3.40.50.150">
    <property type="entry name" value="Vaccinia Virus protein VP39"/>
    <property type="match status" value="1"/>
</dbReference>
<dbReference type="STRING" id="395961.Cyan7425_4269"/>
<dbReference type="InterPro" id="IPR050390">
    <property type="entry name" value="C5-Methyltransferase"/>
</dbReference>
<dbReference type="Pfam" id="PF00145">
    <property type="entry name" value="DNA_methylase"/>
    <property type="match status" value="1"/>
</dbReference>
<keyword evidence="2 5" id="KW-0808">Transferase</keyword>
<dbReference type="InterPro" id="IPR018117">
    <property type="entry name" value="C5_DNA_meth_AS"/>
</dbReference>
<dbReference type="InterPro" id="IPR001525">
    <property type="entry name" value="C5_MeTfrase"/>
</dbReference>
<evidence type="ECO:0000256" key="4">
    <source>
        <dbReference type="ARBA" id="ARBA00022747"/>
    </source>
</evidence>
<protein>
    <recommendedName>
        <fullName evidence="7">Cytosine-specific methyltransferase</fullName>
        <ecNumber evidence="7">2.1.1.37</ecNumber>
    </recommendedName>
</protein>
<proteinExistence type="inferred from homology"/>
<dbReference type="EMBL" id="CP001344">
    <property type="protein sequence ID" value="ACL46582.1"/>
    <property type="molecule type" value="Genomic_DNA"/>
</dbReference>
<accession>B8HXN7</accession>
<organism evidence="8">
    <name type="scientific">Cyanothece sp. (strain PCC 7425 / ATCC 29141)</name>
    <dbReference type="NCBI Taxonomy" id="395961"/>
    <lineage>
        <taxon>Bacteria</taxon>
        <taxon>Bacillati</taxon>
        <taxon>Cyanobacteriota</taxon>
        <taxon>Cyanophyceae</taxon>
        <taxon>Gomontiellales</taxon>
        <taxon>Cyanothecaceae</taxon>
        <taxon>Cyanothece</taxon>
    </lineage>
</organism>
<dbReference type="HOGENOM" id="CLU_006958_2_2_3"/>
<evidence type="ECO:0000313" key="8">
    <source>
        <dbReference type="EMBL" id="ACL46582.1"/>
    </source>
</evidence>
<dbReference type="REBASE" id="19881">
    <property type="entry name" value="M.Csp7425ORF4269P"/>
</dbReference>
<dbReference type="GO" id="GO:0044027">
    <property type="term" value="P:negative regulation of gene expression via chromosomal CpG island methylation"/>
    <property type="evidence" value="ECO:0007669"/>
    <property type="project" value="TreeGrafter"/>
</dbReference>
<dbReference type="eggNOG" id="COG0270">
    <property type="taxonomic scope" value="Bacteria"/>
</dbReference>
<comment type="similarity">
    <text evidence="5 6">Belongs to the class I-like SAM-binding methyltransferase superfamily. C5-methyltransferase family.</text>
</comment>
<dbReference type="PANTHER" id="PTHR10629:SF52">
    <property type="entry name" value="DNA (CYTOSINE-5)-METHYLTRANSFERASE 1"/>
    <property type="match status" value="1"/>
</dbReference>
<dbReference type="OrthoDB" id="451520at2"/>
<dbReference type="GO" id="GO:0032259">
    <property type="term" value="P:methylation"/>
    <property type="evidence" value="ECO:0007669"/>
    <property type="project" value="UniProtKB-KW"/>
</dbReference>
<dbReference type="Gene3D" id="3.90.120.10">
    <property type="entry name" value="DNA Methylase, subunit A, domain 2"/>
    <property type="match status" value="1"/>
</dbReference>
<dbReference type="AlphaFoldDB" id="B8HXN7"/>
<dbReference type="NCBIfam" id="TIGR00675">
    <property type="entry name" value="dcm"/>
    <property type="match status" value="1"/>
</dbReference>